<organism evidence="3">
    <name type="scientific">Schistocephalus solidus</name>
    <name type="common">Tapeworm</name>
    <dbReference type="NCBI Taxonomy" id="70667"/>
    <lineage>
        <taxon>Eukaryota</taxon>
        <taxon>Metazoa</taxon>
        <taxon>Spiralia</taxon>
        <taxon>Lophotrochozoa</taxon>
        <taxon>Platyhelminthes</taxon>
        <taxon>Cestoda</taxon>
        <taxon>Eucestoda</taxon>
        <taxon>Diphyllobothriidea</taxon>
        <taxon>Diphyllobothriidae</taxon>
        <taxon>Schistocephalus</taxon>
    </lineage>
</organism>
<proteinExistence type="predicted"/>
<dbReference type="PANTHER" id="PTHR47027:SF20">
    <property type="entry name" value="REVERSE TRANSCRIPTASE-LIKE PROTEIN WITH RNA-DIRECTED DNA POLYMERASE DOMAIN"/>
    <property type="match status" value="1"/>
</dbReference>
<accession>A0A183T9U7</accession>
<dbReference type="PANTHER" id="PTHR47027">
    <property type="entry name" value="REVERSE TRANSCRIPTASE DOMAIN-CONTAINING PROTEIN"/>
    <property type="match status" value="1"/>
</dbReference>
<protein>
    <submittedName>
        <fullName evidence="3">Reverse transcriptase domain-containing protein</fullName>
    </submittedName>
</protein>
<dbReference type="AlphaFoldDB" id="A0A183T9U7"/>
<evidence type="ECO:0000313" key="3">
    <source>
        <dbReference type="WBParaSite" id="SSLN_0001374801-mRNA-1"/>
    </source>
</evidence>
<dbReference type="WBParaSite" id="SSLN_0001374801-mRNA-1">
    <property type="protein sequence ID" value="SSLN_0001374801-mRNA-1"/>
    <property type="gene ID" value="SSLN_0001374801"/>
</dbReference>
<reference evidence="3" key="1">
    <citation type="submission" date="2016-06" db="UniProtKB">
        <authorList>
            <consortium name="WormBaseParasite"/>
        </authorList>
    </citation>
    <scope>IDENTIFICATION</scope>
</reference>
<dbReference type="OrthoDB" id="6305944at2759"/>
<reference evidence="1 2" key="2">
    <citation type="submission" date="2018-11" db="EMBL/GenBank/DDBJ databases">
        <authorList>
            <consortium name="Pathogen Informatics"/>
        </authorList>
    </citation>
    <scope>NUCLEOTIDE SEQUENCE [LARGE SCALE GENOMIC DNA]</scope>
    <source>
        <strain evidence="1 2">NST_G2</strain>
    </source>
</reference>
<keyword evidence="2" id="KW-1185">Reference proteome</keyword>
<dbReference type="Proteomes" id="UP000275846">
    <property type="component" value="Unassembled WGS sequence"/>
</dbReference>
<name>A0A183T9U7_SCHSO</name>
<gene>
    <name evidence="1" type="ORF">SSLN_LOCUS13243</name>
</gene>
<evidence type="ECO:0000313" key="1">
    <source>
        <dbReference type="EMBL" id="VDL99628.1"/>
    </source>
</evidence>
<sequence>MQTPCLPCFMRHVDLFAAACENFRLCINMEKTVVMHHPPPITTYTAARLNVKDAELNPVETFTYLCSNLSRSTKVDDEVAHRITKASPAFGRMQNIF</sequence>
<evidence type="ECO:0000313" key="2">
    <source>
        <dbReference type="Proteomes" id="UP000275846"/>
    </source>
</evidence>
<dbReference type="EMBL" id="UYSU01037931">
    <property type="protein sequence ID" value="VDL99628.1"/>
    <property type="molecule type" value="Genomic_DNA"/>
</dbReference>